<evidence type="ECO:0000313" key="2">
    <source>
        <dbReference type="Proteomes" id="UP000031443"/>
    </source>
</evidence>
<reference evidence="2" key="1">
    <citation type="journal article" date="2013" name="Nat. Genet.">
        <title>The draft genomes of soft-shell turtle and green sea turtle yield insights into the development and evolution of the turtle-specific body plan.</title>
        <authorList>
            <person name="Wang Z."/>
            <person name="Pascual-Anaya J."/>
            <person name="Zadissa A."/>
            <person name="Li W."/>
            <person name="Niimura Y."/>
            <person name="Huang Z."/>
            <person name="Li C."/>
            <person name="White S."/>
            <person name="Xiong Z."/>
            <person name="Fang D."/>
            <person name="Wang B."/>
            <person name="Ming Y."/>
            <person name="Chen Y."/>
            <person name="Zheng Y."/>
            <person name="Kuraku S."/>
            <person name="Pignatelli M."/>
            <person name="Herrero J."/>
            <person name="Beal K."/>
            <person name="Nozawa M."/>
            <person name="Li Q."/>
            <person name="Wang J."/>
            <person name="Zhang H."/>
            <person name="Yu L."/>
            <person name="Shigenobu S."/>
            <person name="Wang J."/>
            <person name="Liu J."/>
            <person name="Flicek P."/>
            <person name="Searle S."/>
            <person name="Wang J."/>
            <person name="Kuratani S."/>
            <person name="Yin Y."/>
            <person name="Aken B."/>
            <person name="Zhang G."/>
            <person name="Irie N."/>
        </authorList>
    </citation>
    <scope>NUCLEOTIDE SEQUENCE [LARGE SCALE GENOMIC DNA]</scope>
</reference>
<accession>M7AWE8</accession>
<protein>
    <submittedName>
        <fullName evidence="1">Uncharacterized protein</fullName>
    </submittedName>
</protein>
<dbReference type="Proteomes" id="UP000031443">
    <property type="component" value="Unassembled WGS sequence"/>
</dbReference>
<keyword evidence="2" id="KW-1185">Reference proteome</keyword>
<sequence>MQQKRHKRDTQHCCAKTKELRQAYQKAREAIHHSGAVLKTCRFYKELHAILCGDPTSTT</sequence>
<proteinExistence type="predicted"/>
<dbReference type="EMBL" id="KB554014">
    <property type="protein sequence ID" value="EMP29796.1"/>
    <property type="molecule type" value="Genomic_DNA"/>
</dbReference>
<evidence type="ECO:0000313" key="1">
    <source>
        <dbReference type="EMBL" id="EMP29796.1"/>
    </source>
</evidence>
<dbReference type="AlphaFoldDB" id="M7AWE8"/>
<name>M7AWE8_CHEMY</name>
<organism evidence="1 2">
    <name type="scientific">Chelonia mydas</name>
    <name type="common">Green sea-turtle</name>
    <name type="synonym">Chelonia agassizi</name>
    <dbReference type="NCBI Taxonomy" id="8469"/>
    <lineage>
        <taxon>Eukaryota</taxon>
        <taxon>Metazoa</taxon>
        <taxon>Chordata</taxon>
        <taxon>Craniata</taxon>
        <taxon>Vertebrata</taxon>
        <taxon>Euteleostomi</taxon>
        <taxon>Archelosauria</taxon>
        <taxon>Testudinata</taxon>
        <taxon>Testudines</taxon>
        <taxon>Cryptodira</taxon>
        <taxon>Durocryptodira</taxon>
        <taxon>Americhelydia</taxon>
        <taxon>Chelonioidea</taxon>
        <taxon>Cheloniidae</taxon>
        <taxon>Chelonia</taxon>
    </lineage>
</organism>
<gene>
    <name evidence="1" type="ORF">UY3_13079</name>
</gene>